<dbReference type="EMBL" id="BAAAYX010000014">
    <property type="protein sequence ID" value="GAA3713462.1"/>
    <property type="molecule type" value="Genomic_DNA"/>
</dbReference>
<dbReference type="SMART" id="SM00382">
    <property type="entry name" value="AAA"/>
    <property type="match status" value="1"/>
</dbReference>
<evidence type="ECO:0000256" key="2">
    <source>
        <dbReference type="ARBA" id="ARBA00022840"/>
    </source>
</evidence>
<organism evidence="4 5">
    <name type="scientific">Microlunatus aurantiacus</name>
    <dbReference type="NCBI Taxonomy" id="446786"/>
    <lineage>
        <taxon>Bacteria</taxon>
        <taxon>Bacillati</taxon>
        <taxon>Actinomycetota</taxon>
        <taxon>Actinomycetes</taxon>
        <taxon>Propionibacteriales</taxon>
        <taxon>Propionibacteriaceae</taxon>
        <taxon>Microlunatus</taxon>
    </lineage>
</organism>
<protein>
    <submittedName>
        <fullName evidence="4">ABC transporter ATP-binding protein</fullName>
    </submittedName>
</protein>
<dbReference type="GO" id="GO:0005524">
    <property type="term" value="F:ATP binding"/>
    <property type="evidence" value="ECO:0007669"/>
    <property type="project" value="UniProtKB-KW"/>
</dbReference>
<feature type="domain" description="ABC transporter" evidence="3">
    <location>
        <begin position="7"/>
        <end position="245"/>
    </location>
</feature>
<dbReference type="Proteomes" id="UP001500051">
    <property type="component" value="Unassembled WGS sequence"/>
</dbReference>
<dbReference type="Pfam" id="PF00005">
    <property type="entry name" value="ABC_tran"/>
    <property type="match status" value="1"/>
</dbReference>
<keyword evidence="2 4" id="KW-0067">ATP-binding</keyword>
<dbReference type="InterPro" id="IPR003593">
    <property type="entry name" value="AAA+_ATPase"/>
</dbReference>
<keyword evidence="1" id="KW-0547">Nucleotide-binding</keyword>
<name>A0ABP7E5J0_9ACTN</name>
<gene>
    <name evidence="4" type="ORF">GCM10022204_35700</name>
</gene>
<proteinExistence type="predicted"/>
<dbReference type="InterPro" id="IPR003439">
    <property type="entry name" value="ABC_transporter-like_ATP-bd"/>
</dbReference>
<keyword evidence="5" id="KW-1185">Reference proteome</keyword>
<reference evidence="5" key="1">
    <citation type="journal article" date="2019" name="Int. J. Syst. Evol. Microbiol.">
        <title>The Global Catalogue of Microorganisms (GCM) 10K type strain sequencing project: providing services to taxonomists for standard genome sequencing and annotation.</title>
        <authorList>
            <consortium name="The Broad Institute Genomics Platform"/>
            <consortium name="The Broad Institute Genome Sequencing Center for Infectious Disease"/>
            <person name="Wu L."/>
            <person name="Ma J."/>
        </authorList>
    </citation>
    <scope>NUCLEOTIDE SEQUENCE [LARGE SCALE GENOMIC DNA]</scope>
    <source>
        <strain evidence="5">JCM 16548</strain>
    </source>
</reference>
<dbReference type="InterPro" id="IPR015854">
    <property type="entry name" value="ABC_transpr_LolD-like"/>
</dbReference>
<dbReference type="SUPFAM" id="SSF52540">
    <property type="entry name" value="P-loop containing nucleoside triphosphate hydrolases"/>
    <property type="match status" value="1"/>
</dbReference>
<evidence type="ECO:0000256" key="1">
    <source>
        <dbReference type="ARBA" id="ARBA00022741"/>
    </source>
</evidence>
<comment type="caution">
    <text evidence="4">The sequence shown here is derived from an EMBL/GenBank/DDBJ whole genome shotgun (WGS) entry which is preliminary data.</text>
</comment>
<evidence type="ECO:0000313" key="5">
    <source>
        <dbReference type="Proteomes" id="UP001500051"/>
    </source>
</evidence>
<sequence length="281" mass="29311">MSAGAGVRTVGVVHVYRVAGTDVAALRGVDLTVAPGERVALLGPSGSGKSTLLSVIAGLRRPSAGAVFVDGEDIARFSEAQLYGYRSAGLGLMMQGTVSNLLPYASPRENVRFVAGRPRPGRSADPGAEALAAAGLVDDRRPVGALSRADQQATALAVAMAGPPRLLLVDEPTSQLDDDARERLLDTLVTATSAAGTTVVMVTHDEAVAHRMQRMVRMREGRVGAEGRRHDQYAVIGADGSVQLPEELMVGWPAGSTVMVAAESPDVITIRRRPAAGQEQS</sequence>
<accession>A0ABP7E5J0</accession>
<evidence type="ECO:0000259" key="3">
    <source>
        <dbReference type="PROSITE" id="PS50893"/>
    </source>
</evidence>
<dbReference type="PANTHER" id="PTHR24220">
    <property type="entry name" value="IMPORT ATP-BINDING PROTEIN"/>
    <property type="match status" value="1"/>
</dbReference>
<dbReference type="InterPro" id="IPR027417">
    <property type="entry name" value="P-loop_NTPase"/>
</dbReference>
<evidence type="ECO:0000313" key="4">
    <source>
        <dbReference type="EMBL" id="GAA3713462.1"/>
    </source>
</evidence>
<dbReference type="RefSeq" id="WP_344813803.1">
    <property type="nucleotide sequence ID" value="NZ_BAAAYX010000014.1"/>
</dbReference>
<dbReference type="PROSITE" id="PS50893">
    <property type="entry name" value="ABC_TRANSPORTER_2"/>
    <property type="match status" value="1"/>
</dbReference>
<dbReference type="Gene3D" id="3.40.50.300">
    <property type="entry name" value="P-loop containing nucleotide triphosphate hydrolases"/>
    <property type="match status" value="1"/>
</dbReference>